<accession>A0A430KNZ2</accession>
<dbReference type="GO" id="GO:0005886">
    <property type="term" value="C:plasma membrane"/>
    <property type="evidence" value="ECO:0007669"/>
    <property type="project" value="UniProtKB-SubCell"/>
</dbReference>
<dbReference type="PANTHER" id="PTHR35851">
    <property type="entry name" value="CELL DIVISION PROTEIN FTSQ"/>
    <property type="match status" value="1"/>
</dbReference>
<dbReference type="GO" id="GO:0032153">
    <property type="term" value="C:cell division site"/>
    <property type="evidence" value="ECO:0007669"/>
    <property type="project" value="UniProtKB-UniRule"/>
</dbReference>
<reference evidence="11 12" key="1">
    <citation type="submission" date="2018-11" db="EMBL/GenBank/DDBJ databases">
        <title>The draft genome sequence of Amphritea opalescens ANRC-JH13T.</title>
        <authorList>
            <person name="Fang Z."/>
            <person name="Zhang Y."/>
            <person name="Han X."/>
        </authorList>
    </citation>
    <scope>NUCLEOTIDE SEQUENCE [LARGE SCALE GENOMIC DNA]</scope>
    <source>
        <strain evidence="11 12">ANRC-JH13</strain>
    </source>
</reference>
<keyword evidence="2 7" id="KW-0997">Cell inner membrane</keyword>
<dbReference type="Gene3D" id="3.10.20.310">
    <property type="entry name" value="membrane protein fhac"/>
    <property type="match status" value="1"/>
</dbReference>
<evidence type="ECO:0000256" key="3">
    <source>
        <dbReference type="ARBA" id="ARBA00022618"/>
    </source>
</evidence>
<dbReference type="OrthoDB" id="9790370at2"/>
<protein>
    <recommendedName>
        <fullName evidence="7">Cell division protein FtsQ</fullName>
    </recommendedName>
</protein>
<dbReference type="InterPro" id="IPR045335">
    <property type="entry name" value="FtsQ_C_sf"/>
</dbReference>
<keyword evidence="6 7" id="KW-0131">Cell cycle</keyword>
<feature type="domain" description="POTRA" evidence="10">
    <location>
        <begin position="115"/>
        <end position="182"/>
    </location>
</feature>
<keyword evidence="5 7" id="KW-1133">Transmembrane helix</keyword>
<dbReference type="HAMAP" id="MF_00911">
    <property type="entry name" value="FtsQ_subfam"/>
    <property type="match status" value="1"/>
</dbReference>
<proteinExistence type="inferred from homology"/>
<dbReference type="InterPro" id="IPR013685">
    <property type="entry name" value="POTRA_FtsQ_type"/>
</dbReference>
<dbReference type="Gene3D" id="3.40.50.11690">
    <property type="entry name" value="Cell division protein FtsQ/DivIB"/>
    <property type="match status" value="1"/>
</dbReference>
<dbReference type="InterPro" id="IPR005548">
    <property type="entry name" value="Cell_div_FtsQ/DivIB_C"/>
</dbReference>
<evidence type="ECO:0000256" key="5">
    <source>
        <dbReference type="ARBA" id="ARBA00022989"/>
    </source>
</evidence>
<comment type="subcellular location">
    <subcellularLocation>
        <location evidence="7">Cell inner membrane</location>
        <topology evidence="7">Single-pass type II membrane protein</topology>
    </subcellularLocation>
    <text evidence="7">Localizes to the division septum.</text>
</comment>
<keyword evidence="1 7" id="KW-1003">Cell membrane</keyword>
<dbReference type="Pfam" id="PF03799">
    <property type="entry name" value="FtsQ_DivIB_C"/>
    <property type="match status" value="1"/>
</dbReference>
<dbReference type="InterPro" id="IPR026579">
    <property type="entry name" value="FtsQ"/>
</dbReference>
<comment type="subunit">
    <text evidence="7">Part of a complex composed of FtsB, FtsL and FtsQ.</text>
</comment>
<feature type="domain" description="Cell division protein FtsQ/DivIB C-terminal" evidence="9">
    <location>
        <begin position="187"/>
        <end position="302"/>
    </location>
</feature>
<organism evidence="11 12">
    <name type="scientific">Amphritea opalescens</name>
    <dbReference type="NCBI Taxonomy" id="2490544"/>
    <lineage>
        <taxon>Bacteria</taxon>
        <taxon>Pseudomonadati</taxon>
        <taxon>Pseudomonadota</taxon>
        <taxon>Gammaproteobacteria</taxon>
        <taxon>Oceanospirillales</taxon>
        <taxon>Oceanospirillaceae</taxon>
        <taxon>Amphritea</taxon>
    </lineage>
</organism>
<evidence type="ECO:0000256" key="7">
    <source>
        <dbReference type="HAMAP-Rule" id="MF_00911"/>
    </source>
</evidence>
<comment type="similarity">
    <text evidence="7">Belongs to the FtsQ/DivIB family. FtsQ subfamily.</text>
</comment>
<sequence>MLKKLFSAEQTTPEPPKRGASATVYKKTEQPQSKVASWFRQVKKLPPLKNDTRTDTKTARQSPTEAAVEQSEGPWWNRIDGDWWVKPATILTALAVFMVLMSNAYGALYRWLDQPVEQVIFAGSTQHLDRQQIAAKSVALMNGGLLSADIEAVKSGIQIDPWVYQVGVGRRWPASLYLTVTEEVPIARWGEDGLLNHEGDIFWPDDVAKYNALPRLRGPSSNTGMMMSEYYDLNQMLRNTGLQLVELKLEARGAWTLLLDNGIRVVVGRDQVVARLERFLTIYQQRLQADADAGRIEQIDIRYNNGIAVKWRPLAATDEQQKG</sequence>
<name>A0A430KNZ2_9GAMM</name>
<evidence type="ECO:0000313" key="12">
    <source>
        <dbReference type="Proteomes" id="UP000283087"/>
    </source>
</evidence>
<dbReference type="RefSeq" id="WP_126159132.1">
    <property type="nucleotide sequence ID" value="NZ_RQXW01000012.1"/>
</dbReference>
<evidence type="ECO:0000256" key="4">
    <source>
        <dbReference type="ARBA" id="ARBA00022692"/>
    </source>
</evidence>
<evidence type="ECO:0000256" key="8">
    <source>
        <dbReference type="SAM" id="MobiDB-lite"/>
    </source>
</evidence>
<feature type="region of interest" description="Disordered" evidence="8">
    <location>
        <begin position="1"/>
        <end position="31"/>
    </location>
</feature>
<evidence type="ECO:0000256" key="2">
    <source>
        <dbReference type="ARBA" id="ARBA00022519"/>
    </source>
</evidence>
<dbReference type="Pfam" id="PF08478">
    <property type="entry name" value="POTRA_1"/>
    <property type="match status" value="1"/>
</dbReference>
<keyword evidence="12" id="KW-1185">Reference proteome</keyword>
<evidence type="ECO:0000256" key="6">
    <source>
        <dbReference type="ARBA" id="ARBA00023306"/>
    </source>
</evidence>
<evidence type="ECO:0000259" key="9">
    <source>
        <dbReference type="Pfam" id="PF03799"/>
    </source>
</evidence>
<dbReference type="Proteomes" id="UP000283087">
    <property type="component" value="Unassembled WGS sequence"/>
</dbReference>
<feature type="region of interest" description="Disordered" evidence="8">
    <location>
        <begin position="45"/>
        <end position="71"/>
    </location>
</feature>
<keyword evidence="4 7" id="KW-0812">Transmembrane</keyword>
<dbReference type="PANTHER" id="PTHR35851:SF1">
    <property type="entry name" value="CELL DIVISION PROTEIN FTSQ"/>
    <property type="match status" value="1"/>
</dbReference>
<dbReference type="GO" id="GO:0043093">
    <property type="term" value="P:FtsZ-dependent cytokinesis"/>
    <property type="evidence" value="ECO:0007669"/>
    <property type="project" value="UniProtKB-UniRule"/>
</dbReference>
<keyword evidence="3 7" id="KW-0132">Cell division</keyword>
<dbReference type="EMBL" id="RQXW01000012">
    <property type="protein sequence ID" value="RTE65185.1"/>
    <property type="molecule type" value="Genomic_DNA"/>
</dbReference>
<comment type="caution">
    <text evidence="11">The sequence shown here is derived from an EMBL/GenBank/DDBJ whole genome shotgun (WGS) entry which is preliminary data.</text>
</comment>
<gene>
    <name evidence="7" type="primary">ftsQ</name>
    <name evidence="11" type="ORF">EH243_13135</name>
</gene>
<dbReference type="AlphaFoldDB" id="A0A430KNZ2"/>
<comment type="function">
    <text evidence="7">Essential cell division protein. May link together the upstream cell division proteins, which are predominantly cytoplasmic, with the downstream cell division proteins, which are predominantly periplasmic. May control correct divisome assembly.</text>
</comment>
<evidence type="ECO:0000256" key="1">
    <source>
        <dbReference type="ARBA" id="ARBA00022475"/>
    </source>
</evidence>
<evidence type="ECO:0000259" key="10">
    <source>
        <dbReference type="Pfam" id="PF08478"/>
    </source>
</evidence>
<dbReference type="GO" id="GO:0090529">
    <property type="term" value="P:cell septum assembly"/>
    <property type="evidence" value="ECO:0007669"/>
    <property type="project" value="InterPro"/>
</dbReference>
<keyword evidence="7" id="KW-0472">Membrane</keyword>
<evidence type="ECO:0000313" key="11">
    <source>
        <dbReference type="EMBL" id="RTE65185.1"/>
    </source>
</evidence>